<comment type="catalytic activity">
    <reaction evidence="21">
        <text>hexan-3-one + NADPH + O2 + H(+) = propyl propanoate + NADP(+) + H2O</text>
        <dbReference type="Rhea" id="RHEA:54848"/>
        <dbReference type="ChEBI" id="CHEBI:15377"/>
        <dbReference type="ChEBI" id="CHEBI:15378"/>
        <dbReference type="ChEBI" id="CHEBI:15379"/>
        <dbReference type="ChEBI" id="CHEBI:57783"/>
        <dbReference type="ChEBI" id="CHEBI:58349"/>
        <dbReference type="ChEBI" id="CHEBI:89828"/>
        <dbReference type="ChEBI" id="CHEBI:89891"/>
    </reaction>
    <physiologicalReaction direction="left-to-right" evidence="21">
        <dbReference type="Rhea" id="RHEA:54849"/>
    </physiologicalReaction>
</comment>
<evidence type="ECO:0000256" key="22">
    <source>
        <dbReference type="ARBA" id="ARBA00047574"/>
    </source>
</evidence>
<evidence type="ECO:0000256" key="26">
    <source>
        <dbReference type="ARBA" id="ARBA00048041"/>
    </source>
</evidence>
<evidence type="ECO:0000256" key="6">
    <source>
        <dbReference type="ARBA" id="ARBA00022553"/>
    </source>
</evidence>
<evidence type="ECO:0000256" key="27">
    <source>
        <dbReference type="ARBA" id="ARBA00048088"/>
    </source>
</evidence>
<comment type="catalytic activity">
    <reaction evidence="22">
        <text>heptan-2-one + NADPH + O2 + H(+) = pentyl acetate + NADP(+) + H2O</text>
        <dbReference type="Rhea" id="RHEA:54836"/>
        <dbReference type="ChEBI" id="CHEBI:5672"/>
        <dbReference type="ChEBI" id="CHEBI:15377"/>
        <dbReference type="ChEBI" id="CHEBI:15378"/>
        <dbReference type="ChEBI" id="CHEBI:15379"/>
        <dbReference type="ChEBI" id="CHEBI:57783"/>
        <dbReference type="ChEBI" id="CHEBI:58349"/>
        <dbReference type="ChEBI" id="CHEBI:87362"/>
    </reaction>
    <physiologicalReaction direction="left-to-right" evidence="22">
        <dbReference type="Rhea" id="RHEA:54837"/>
    </physiologicalReaction>
</comment>
<dbReference type="GO" id="GO:0050661">
    <property type="term" value="F:NADP binding"/>
    <property type="evidence" value="ECO:0007669"/>
    <property type="project" value="InterPro"/>
</dbReference>
<feature type="transmembrane region" description="Helical" evidence="34">
    <location>
        <begin position="621"/>
        <end position="641"/>
    </location>
</feature>
<evidence type="ECO:0000256" key="15">
    <source>
        <dbReference type="ARBA" id="ARBA00023033"/>
    </source>
</evidence>
<evidence type="ECO:0000313" key="35">
    <source>
        <dbReference type="Proteomes" id="UP000036681"/>
    </source>
</evidence>
<evidence type="ECO:0000256" key="25">
    <source>
        <dbReference type="ARBA" id="ARBA00047977"/>
    </source>
</evidence>
<comment type="catalytic activity">
    <reaction evidence="24">
        <text>NADPH + O2 + H(+) = H2O2 + NADP(+)</text>
        <dbReference type="Rhea" id="RHEA:11260"/>
        <dbReference type="ChEBI" id="CHEBI:15378"/>
        <dbReference type="ChEBI" id="CHEBI:15379"/>
        <dbReference type="ChEBI" id="CHEBI:16240"/>
        <dbReference type="ChEBI" id="CHEBI:57783"/>
        <dbReference type="ChEBI" id="CHEBI:58349"/>
        <dbReference type="EC" id="1.6.3.1"/>
    </reaction>
    <physiologicalReaction direction="left-to-right" evidence="24">
        <dbReference type="Rhea" id="RHEA:11261"/>
    </physiologicalReaction>
</comment>
<evidence type="ECO:0000256" key="7">
    <source>
        <dbReference type="ARBA" id="ARBA00022630"/>
    </source>
</evidence>
<evidence type="ECO:0000256" key="4">
    <source>
        <dbReference type="ARBA" id="ARBA00009183"/>
    </source>
</evidence>
<dbReference type="Gene3D" id="3.50.50.60">
    <property type="entry name" value="FAD/NAD(P)-binding domain"/>
    <property type="match status" value="1"/>
</dbReference>
<keyword evidence="8 34" id="KW-0812">Transmembrane</keyword>
<reference evidence="36" key="1">
    <citation type="submission" date="2023-03" db="UniProtKB">
        <authorList>
            <consortium name="WormBaseParasite"/>
        </authorList>
    </citation>
    <scope>IDENTIFICATION</scope>
</reference>
<evidence type="ECO:0000256" key="3">
    <source>
        <dbReference type="ARBA" id="ARBA00004524"/>
    </source>
</evidence>
<comment type="cofactor">
    <cofactor evidence="1 33">
        <name>FAD</name>
        <dbReference type="ChEBI" id="CHEBI:57692"/>
    </cofactor>
</comment>
<evidence type="ECO:0000256" key="29">
    <source>
        <dbReference type="ARBA" id="ARBA00048989"/>
    </source>
</evidence>
<comment type="catalytic activity">
    <reaction evidence="23">
        <text>sulcatone + NADPH + O2 + H(+) = 4-methylpent-3-en-1-yl acetate + NADP(+) + H2O</text>
        <dbReference type="Rhea" id="RHEA:54864"/>
        <dbReference type="ChEBI" id="CHEBI:15377"/>
        <dbReference type="ChEBI" id="CHEBI:15378"/>
        <dbReference type="ChEBI" id="CHEBI:15379"/>
        <dbReference type="ChEBI" id="CHEBI:16310"/>
        <dbReference type="ChEBI" id="CHEBI:57783"/>
        <dbReference type="ChEBI" id="CHEBI:58349"/>
        <dbReference type="ChEBI" id="CHEBI:138373"/>
    </reaction>
    <physiologicalReaction direction="left-to-right" evidence="23">
        <dbReference type="Rhea" id="RHEA:54865"/>
    </physiologicalReaction>
</comment>
<evidence type="ECO:0000256" key="16">
    <source>
        <dbReference type="ARBA" id="ARBA00023098"/>
    </source>
</evidence>
<keyword evidence="13 34" id="KW-1133">Transmembrane helix</keyword>
<comment type="catalytic activity">
    <reaction evidence="20">
        <text>hypotaurine + NADH + O2 + H(+) = taurine + NAD(+) + H2O</text>
        <dbReference type="Rhea" id="RHEA:74111"/>
        <dbReference type="ChEBI" id="CHEBI:15377"/>
        <dbReference type="ChEBI" id="CHEBI:15378"/>
        <dbReference type="ChEBI" id="CHEBI:15379"/>
        <dbReference type="ChEBI" id="CHEBI:57540"/>
        <dbReference type="ChEBI" id="CHEBI:57853"/>
        <dbReference type="ChEBI" id="CHEBI:57945"/>
        <dbReference type="ChEBI" id="CHEBI:507393"/>
        <dbReference type="EC" id="1.14.13.8"/>
    </reaction>
    <physiologicalReaction direction="left-to-right" evidence="20">
        <dbReference type="Rhea" id="RHEA:74112"/>
    </physiologicalReaction>
</comment>
<keyword evidence="7 33" id="KW-0285">Flavoprotein</keyword>
<proteinExistence type="inferred from homology"/>
<evidence type="ECO:0000256" key="5">
    <source>
        <dbReference type="ARBA" id="ARBA00022481"/>
    </source>
</evidence>
<dbReference type="Pfam" id="PF00743">
    <property type="entry name" value="FMO-like"/>
    <property type="match status" value="1"/>
</dbReference>
<dbReference type="PIRSF" id="PIRSF000332">
    <property type="entry name" value="FMO"/>
    <property type="match status" value="1"/>
</dbReference>
<sequence>MMEGPMRLTKFDLYLSATTYLCDEFHRRRGGRSQCLNDGRSQESCISRGECVYLVRVSFISHVLEQCTINVCEGKCCSDAEEFCSERCDINVSLISSLFKGVFADIPHLFPAMNSRVAIVGAGASGITAARQAVQYGVEPVIFESSDAVGGLWRYKPQETDEPSVMKSTVINTSKEMTAYSEFPPPKEFANFMHNTRMLEYLQLYVAHFDLMKYVRFGVKVTCIERSKTYDETGNWTVSYVDKQGEAHREDFESVLLCTGHHTQPYWPQPWKGQEQFKGHIIHSHSYKDHRGYEDKVVVVVGVGNSGGDVAVELSRVAKQVYLVTRRGTWVFNRIFDYGVPLDISFNSRFKLMLKEALPSNLSNWIMERKLQQRFDHAVYGLKPQHRVFSAHPTINDELPNRIACGMIIVEPNIAYFTEDGIVFEDGSHVEHVDEVIVSTGYSFEFPLLEGGKLIPVVENQVDLFEFMYPPLLAPKNTLAIIGLIQPLGSIMPLSEMQARVFFDAFTGGTKLPSAEEMKRSIKMKKCDIEARYVKSRRHTIQVDYLPYMDELAELIGAKPDIKKLFRSDPLLAITLFFGPNVPYTYRLNGPHPWQGAREAIMGVQERVVAATCKHPLSSGWNRLELIMFLLVLVFIVLYMMRT</sequence>
<evidence type="ECO:0000256" key="11">
    <source>
        <dbReference type="ARBA" id="ARBA00022848"/>
    </source>
</evidence>
<keyword evidence="10 33" id="KW-0274">FAD</keyword>
<evidence type="ECO:0000256" key="10">
    <source>
        <dbReference type="ARBA" id="ARBA00022827"/>
    </source>
</evidence>
<keyword evidence="12" id="KW-0521">NADP</keyword>
<dbReference type="GO" id="GO:0005789">
    <property type="term" value="C:endoplasmic reticulum membrane"/>
    <property type="evidence" value="ECO:0007669"/>
    <property type="project" value="UniProtKB-SubCell"/>
</dbReference>
<dbReference type="GO" id="GO:0034899">
    <property type="term" value="F:trimethylamine monooxygenase activity"/>
    <property type="evidence" value="ECO:0007669"/>
    <property type="project" value="UniProtKB-EC"/>
</dbReference>
<evidence type="ECO:0000256" key="21">
    <source>
        <dbReference type="ARBA" id="ARBA00047426"/>
    </source>
</evidence>
<evidence type="ECO:0000256" key="24">
    <source>
        <dbReference type="ARBA" id="ARBA00047864"/>
    </source>
</evidence>
<dbReference type="EC" id="1.-.-.-" evidence="33"/>
<comment type="catalytic activity">
    <reaction evidence="30">
        <text>heptan-4-one + NADPH + O2 + H(+) = propyl butanoate + NADP(+) + H2O</text>
        <dbReference type="Rhea" id="RHEA:54852"/>
        <dbReference type="ChEBI" id="CHEBI:15377"/>
        <dbReference type="ChEBI" id="CHEBI:15378"/>
        <dbReference type="ChEBI" id="CHEBI:15379"/>
        <dbReference type="ChEBI" id="CHEBI:57783"/>
        <dbReference type="ChEBI" id="CHEBI:58349"/>
        <dbReference type="ChEBI" id="CHEBI:89484"/>
        <dbReference type="ChEBI" id="CHEBI:89719"/>
    </reaction>
    <physiologicalReaction direction="left-to-right" evidence="30">
        <dbReference type="Rhea" id="RHEA:54853"/>
    </physiologicalReaction>
</comment>
<comment type="catalytic activity">
    <reaction evidence="29">
        <text>(2E)-geranial + NADPH + O2 + H(+) = (1E)-2,6-dimethylhepta-1,5-dien-1-yl formate + NADP(+) + H2O</text>
        <dbReference type="Rhea" id="RHEA:54860"/>
        <dbReference type="ChEBI" id="CHEBI:15377"/>
        <dbReference type="ChEBI" id="CHEBI:15378"/>
        <dbReference type="ChEBI" id="CHEBI:15379"/>
        <dbReference type="ChEBI" id="CHEBI:16980"/>
        <dbReference type="ChEBI" id="CHEBI:57783"/>
        <dbReference type="ChEBI" id="CHEBI:58349"/>
        <dbReference type="ChEBI" id="CHEBI:138375"/>
    </reaction>
    <physiologicalReaction direction="left-to-right" evidence="29">
        <dbReference type="Rhea" id="RHEA:54861"/>
    </physiologicalReaction>
</comment>
<dbReference type="Proteomes" id="UP000036681">
    <property type="component" value="Unplaced"/>
</dbReference>
<comment type="catalytic activity">
    <reaction evidence="26">
        <text>hypotaurine + NADPH + O2 + H(+) = taurine + NADP(+) + H2O</text>
        <dbReference type="Rhea" id="RHEA:69819"/>
        <dbReference type="ChEBI" id="CHEBI:15377"/>
        <dbReference type="ChEBI" id="CHEBI:15378"/>
        <dbReference type="ChEBI" id="CHEBI:15379"/>
        <dbReference type="ChEBI" id="CHEBI:57783"/>
        <dbReference type="ChEBI" id="CHEBI:57853"/>
        <dbReference type="ChEBI" id="CHEBI:58349"/>
        <dbReference type="ChEBI" id="CHEBI:507393"/>
        <dbReference type="EC" id="1.14.13.8"/>
    </reaction>
    <physiologicalReaction direction="left-to-right" evidence="26">
        <dbReference type="Rhea" id="RHEA:69820"/>
    </physiologicalReaction>
</comment>
<evidence type="ECO:0000256" key="18">
    <source>
        <dbReference type="ARBA" id="ARBA00045722"/>
    </source>
</evidence>
<evidence type="ECO:0000256" key="28">
    <source>
        <dbReference type="ARBA" id="ARBA00048459"/>
    </source>
</evidence>
<comment type="similarity">
    <text evidence="4 33">Belongs to the FMO family.</text>
</comment>
<evidence type="ECO:0000313" key="36">
    <source>
        <dbReference type="WBParaSite" id="ALUE_0001639901-mRNA-1"/>
    </source>
</evidence>
<keyword evidence="17 34" id="KW-0472">Membrane</keyword>
<organism evidence="35 36">
    <name type="scientific">Ascaris lumbricoides</name>
    <name type="common">Giant roundworm</name>
    <dbReference type="NCBI Taxonomy" id="6252"/>
    <lineage>
        <taxon>Eukaryota</taxon>
        <taxon>Metazoa</taxon>
        <taxon>Ecdysozoa</taxon>
        <taxon>Nematoda</taxon>
        <taxon>Chromadorea</taxon>
        <taxon>Rhabditida</taxon>
        <taxon>Spirurina</taxon>
        <taxon>Ascaridomorpha</taxon>
        <taxon>Ascaridoidea</taxon>
        <taxon>Ascarididae</taxon>
        <taxon>Ascaris</taxon>
    </lineage>
</organism>
<evidence type="ECO:0000256" key="23">
    <source>
        <dbReference type="ARBA" id="ARBA00047855"/>
    </source>
</evidence>
<evidence type="ECO:0000256" key="13">
    <source>
        <dbReference type="ARBA" id="ARBA00022989"/>
    </source>
</evidence>
<evidence type="ECO:0000256" key="17">
    <source>
        <dbReference type="ARBA" id="ARBA00023136"/>
    </source>
</evidence>
<comment type="catalytic activity">
    <reaction evidence="25">
        <text>hexan-3-one + NADPH + O2 + H(+) = ethyl butanoate + NADP(+) + H2O</text>
        <dbReference type="Rhea" id="RHEA:54844"/>
        <dbReference type="ChEBI" id="CHEBI:15377"/>
        <dbReference type="ChEBI" id="CHEBI:15378"/>
        <dbReference type="ChEBI" id="CHEBI:15379"/>
        <dbReference type="ChEBI" id="CHEBI:57783"/>
        <dbReference type="ChEBI" id="CHEBI:58349"/>
        <dbReference type="ChEBI" id="CHEBI:88764"/>
        <dbReference type="ChEBI" id="CHEBI:89891"/>
    </reaction>
    <physiologicalReaction direction="left-to-right" evidence="25">
        <dbReference type="Rhea" id="RHEA:54845"/>
    </physiologicalReaction>
</comment>
<dbReference type="AlphaFoldDB" id="A0A9J2Q4C7"/>
<dbReference type="InterPro" id="IPR002257">
    <property type="entry name" value="Flavin_mOase_5"/>
</dbReference>
<dbReference type="FunFam" id="3.50.50.60:FF:000159">
    <property type="entry name" value="Dimethylaniline monooxygenase [N-oxide-forming]"/>
    <property type="match status" value="1"/>
</dbReference>
<dbReference type="WBParaSite" id="ALUE_0001639901-mRNA-1">
    <property type="protein sequence ID" value="ALUE_0001639901-mRNA-1"/>
    <property type="gene ID" value="ALUE_0001639901"/>
</dbReference>
<comment type="catalytic activity">
    <reaction evidence="32">
        <text>octan-3-one + NADPH + O2 + H(+) = pentyl propanoate + NADP(+) + H2O</text>
        <dbReference type="Rhea" id="RHEA:54840"/>
        <dbReference type="ChEBI" id="CHEBI:15377"/>
        <dbReference type="ChEBI" id="CHEBI:15378"/>
        <dbReference type="ChEBI" id="CHEBI:15379"/>
        <dbReference type="ChEBI" id="CHEBI:57783"/>
        <dbReference type="ChEBI" id="CHEBI:58349"/>
        <dbReference type="ChEBI" id="CHEBI:80946"/>
        <dbReference type="ChEBI" id="CHEBI:87373"/>
    </reaction>
    <physiologicalReaction direction="left-to-right" evidence="32">
        <dbReference type="Rhea" id="RHEA:54841"/>
    </physiologicalReaction>
</comment>
<name>A0A9J2Q4C7_ASCLU</name>
<comment type="catalytic activity">
    <reaction evidence="31">
        <text>N,N-dimethylaniline + NADPH + O2 + H(+) = N,N-dimethylaniline N-oxide + NADP(+) + H2O</text>
        <dbReference type="Rhea" id="RHEA:24468"/>
        <dbReference type="ChEBI" id="CHEBI:15377"/>
        <dbReference type="ChEBI" id="CHEBI:15378"/>
        <dbReference type="ChEBI" id="CHEBI:15379"/>
        <dbReference type="ChEBI" id="CHEBI:16269"/>
        <dbReference type="ChEBI" id="CHEBI:17735"/>
        <dbReference type="ChEBI" id="CHEBI:57783"/>
        <dbReference type="ChEBI" id="CHEBI:58349"/>
        <dbReference type="EC" id="1.14.13.8"/>
    </reaction>
    <physiologicalReaction direction="left-to-right" evidence="31">
        <dbReference type="Rhea" id="RHEA:24469"/>
    </physiologicalReaction>
</comment>
<evidence type="ECO:0000256" key="34">
    <source>
        <dbReference type="SAM" id="Phobius"/>
    </source>
</evidence>
<evidence type="ECO:0000256" key="20">
    <source>
        <dbReference type="ARBA" id="ARBA00047338"/>
    </source>
</evidence>
<dbReference type="GO" id="GO:0006629">
    <property type="term" value="P:lipid metabolic process"/>
    <property type="evidence" value="ECO:0007669"/>
    <property type="project" value="UniProtKB-KW"/>
</dbReference>
<dbReference type="InterPro" id="IPR020946">
    <property type="entry name" value="Flavin_mOase-like"/>
</dbReference>
<evidence type="ECO:0000256" key="32">
    <source>
        <dbReference type="ARBA" id="ARBA00049475"/>
    </source>
</evidence>
<keyword evidence="15 33" id="KW-0503">Monooxygenase</keyword>
<evidence type="ECO:0000256" key="1">
    <source>
        <dbReference type="ARBA" id="ARBA00001974"/>
    </source>
</evidence>
<keyword evidence="35" id="KW-1185">Reference proteome</keyword>
<keyword evidence="9" id="KW-0256">Endoplasmic reticulum</keyword>
<evidence type="ECO:0000256" key="33">
    <source>
        <dbReference type="RuleBase" id="RU361177"/>
    </source>
</evidence>
<protein>
    <recommendedName>
        <fullName evidence="33">Flavin-containing monooxygenase</fullName>
        <ecNumber evidence="33">1.-.-.-</ecNumber>
    </recommendedName>
</protein>
<evidence type="ECO:0000256" key="12">
    <source>
        <dbReference type="ARBA" id="ARBA00022857"/>
    </source>
</evidence>
<evidence type="ECO:0000256" key="8">
    <source>
        <dbReference type="ARBA" id="ARBA00022692"/>
    </source>
</evidence>
<evidence type="ECO:0000256" key="9">
    <source>
        <dbReference type="ARBA" id="ARBA00022824"/>
    </source>
</evidence>
<evidence type="ECO:0000256" key="2">
    <source>
        <dbReference type="ARBA" id="ARBA00004389"/>
    </source>
</evidence>
<comment type="catalytic activity">
    <reaction evidence="27">
        <text>trimethylamine + NADPH + O2 = trimethylamine N-oxide + NADP(+) + H2O</text>
        <dbReference type="Rhea" id="RHEA:31979"/>
        <dbReference type="ChEBI" id="CHEBI:15377"/>
        <dbReference type="ChEBI" id="CHEBI:15379"/>
        <dbReference type="ChEBI" id="CHEBI:15724"/>
        <dbReference type="ChEBI" id="CHEBI:57783"/>
        <dbReference type="ChEBI" id="CHEBI:58349"/>
        <dbReference type="ChEBI" id="CHEBI:58389"/>
        <dbReference type="EC" id="1.14.13.148"/>
    </reaction>
    <physiologicalReaction direction="left-to-right" evidence="27">
        <dbReference type="Rhea" id="RHEA:31980"/>
    </physiologicalReaction>
</comment>
<dbReference type="GO" id="GO:0004499">
    <property type="term" value="F:N,N-dimethylaniline monooxygenase activity"/>
    <property type="evidence" value="ECO:0007669"/>
    <property type="project" value="InterPro"/>
</dbReference>
<comment type="subcellular location">
    <subcellularLocation>
        <location evidence="2">Endoplasmic reticulum membrane</location>
        <topology evidence="2">Single-pass membrane protein</topology>
    </subcellularLocation>
    <subcellularLocation>
        <location evidence="3">Microsome membrane</location>
    </subcellularLocation>
</comment>
<evidence type="ECO:0000256" key="31">
    <source>
        <dbReference type="ARBA" id="ARBA00049443"/>
    </source>
</evidence>
<dbReference type="InterPro" id="IPR050346">
    <property type="entry name" value="FMO-like"/>
</dbReference>
<evidence type="ECO:0000256" key="30">
    <source>
        <dbReference type="ARBA" id="ARBA00048990"/>
    </source>
</evidence>
<comment type="catalytic activity">
    <reaction evidence="28">
        <text>octan-3-one + NADPH + O2 + H(+) = ethyl hexanoate + NADP(+) + H2O</text>
        <dbReference type="Rhea" id="RHEA:54856"/>
        <dbReference type="ChEBI" id="CHEBI:15377"/>
        <dbReference type="ChEBI" id="CHEBI:15378"/>
        <dbReference type="ChEBI" id="CHEBI:15379"/>
        <dbReference type="ChEBI" id="CHEBI:57783"/>
        <dbReference type="ChEBI" id="CHEBI:58349"/>
        <dbReference type="ChEBI" id="CHEBI:80946"/>
        <dbReference type="ChEBI" id="CHEBI:86055"/>
    </reaction>
    <physiologicalReaction direction="left-to-right" evidence="28">
        <dbReference type="Rhea" id="RHEA:54857"/>
    </physiologicalReaction>
</comment>
<keyword evidence="16" id="KW-0443">Lipid metabolism</keyword>
<keyword evidence="14 33" id="KW-0560">Oxidoreductase</keyword>
<evidence type="ECO:0000256" key="19">
    <source>
        <dbReference type="ARBA" id="ARBA00045957"/>
    </source>
</evidence>
<dbReference type="GO" id="GO:0050660">
    <property type="term" value="F:flavin adenine dinucleotide binding"/>
    <property type="evidence" value="ECO:0007669"/>
    <property type="project" value="InterPro"/>
</dbReference>
<dbReference type="PRINTS" id="PR01125">
    <property type="entry name" value="FMOXYGENASE5"/>
</dbReference>
<accession>A0A9J2Q4C7</accession>
<comment type="function">
    <text evidence="19">Broad spectrum monooxygenase that catalyzes the oxygenation of a wide variety of nitrogen- and sulfur-containing compounds including xenobiotics. Catalyzes the S-oxygenation of hypotaurine to produce taurine, an organic osmolyte involved in cell volume regulation as well as a variety of cytoprotective and developmental processes. In vitro, catalyzes the N-oxygenation of trimethylamine (TMA) to produce trimethylamine N-oxide (TMAO) and could therefore participate to the detoxification of this compound that is generated by the action of gut microbiota from dietary precursors such as choline, choline containing compounds, betaine or L-carnitine.</text>
</comment>
<dbReference type="GO" id="GO:0016174">
    <property type="term" value="F:NAD(P)H oxidase H2O2-forming activity"/>
    <property type="evidence" value="ECO:0007669"/>
    <property type="project" value="UniProtKB-EC"/>
</dbReference>
<keyword evidence="11" id="KW-0492">Microsome</keyword>
<dbReference type="SUPFAM" id="SSF51905">
    <property type="entry name" value="FAD/NAD(P)-binding domain"/>
    <property type="match status" value="2"/>
</dbReference>
<keyword evidence="5" id="KW-0488">Methylation</keyword>
<comment type="function">
    <text evidence="18">Acts as a Baeyer-Villiger monooxygenase on a broad range of substrates. Catalyzes the insertion of an oxygen atom into a carbon-carbon bond adjacent to a carbonyl, which converts ketones to esters. Active on diverse carbonyl compounds, whereas soft nucleophiles are mostly non- or poorly reactive. In contrast with other forms of FMO it is non- or poorly active on 'classical' substrates such as drugs, pesticides, and dietary components containing soft nucleophilic heteroatoms. Able to oxidize drug molecules bearing a carbonyl group on an aliphatic chain, such as nabumetone and pentoxifylline. Also, in the absence of substrates, shows slow but yet significant NADPH oxidase activity. Acts as a positive modulator of cholesterol biosynthesis as well as glucose homeostasis, promoting metabolic aging via pleiotropic effects.</text>
</comment>
<dbReference type="PANTHER" id="PTHR23023">
    <property type="entry name" value="DIMETHYLANILINE MONOOXYGENASE"/>
    <property type="match status" value="1"/>
</dbReference>
<keyword evidence="6" id="KW-0597">Phosphoprotein</keyword>
<evidence type="ECO:0000256" key="14">
    <source>
        <dbReference type="ARBA" id="ARBA00023002"/>
    </source>
</evidence>
<dbReference type="InterPro" id="IPR036188">
    <property type="entry name" value="FAD/NAD-bd_sf"/>
</dbReference>
<dbReference type="PRINTS" id="PR00370">
    <property type="entry name" value="FMOXYGENASE"/>
</dbReference>
<dbReference type="InterPro" id="IPR000960">
    <property type="entry name" value="Flavin_mOase"/>
</dbReference>